<sequence length="29" mass="3427">MIKEGDIHRECVKNEELLKEIDNELNSVK</sequence>
<dbReference type="EMBL" id="LC168164">
    <property type="protein sequence ID" value="BAX25553.1"/>
    <property type="molecule type" value="Genomic_DNA"/>
</dbReference>
<dbReference type="Proteomes" id="UP000224877">
    <property type="component" value="Segment"/>
</dbReference>
<reference evidence="1 2" key="1">
    <citation type="submission" date="2016-07" db="EMBL/GenBank/DDBJ databases">
        <title>Characterization of three bacteriophages infecting bacteria isolated from shrimp culture pond water.</title>
        <authorList>
            <person name="Khoa H.V."/>
        </authorList>
    </citation>
    <scope>NUCLEOTIDE SEQUENCE [LARGE SCALE GENOMIC DNA]</scope>
</reference>
<protein>
    <submittedName>
        <fullName evidence="1">Uncharacterized protein</fullName>
    </submittedName>
</protein>
<evidence type="ECO:0000313" key="2">
    <source>
        <dbReference type="Proteomes" id="UP000224877"/>
    </source>
</evidence>
<keyword evidence="2" id="KW-1185">Reference proteome</keyword>
<gene>
    <name evidence="1" type="ORF">BPT24_099</name>
</gene>
<name>A0A1W7GKQ0_9CAUD</name>
<organism evidence="1 2">
    <name type="scientific">Tenacibaculum phage pT24</name>
    <dbReference type="NCBI Taxonomy" id="1880590"/>
    <lineage>
        <taxon>Viruses</taxon>
        <taxon>Duplodnaviria</taxon>
        <taxon>Heunggongvirae</taxon>
        <taxon>Uroviricota</taxon>
        <taxon>Caudoviricetes</taxon>
        <taxon>Kungbxnavirus</taxon>
        <taxon>Kungbxnavirus pT24</taxon>
    </lineage>
</organism>
<accession>A0A1W7GKQ0</accession>
<evidence type="ECO:0000313" key="1">
    <source>
        <dbReference type="EMBL" id="BAX25553.1"/>
    </source>
</evidence>
<proteinExistence type="predicted"/>